<keyword evidence="3" id="KW-1185">Reference proteome</keyword>
<organism evidence="2 3">
    <name type="scientific">Rhododendron griersonianum</name>
    <dbReference type="NCBI Taxonomy" id="479676"/>
    <lineage>
        <taxon>Eukaryota</taxon>
        <taxon>Viridiplantae</taxon>
        <taxon>Streptophyta</taxon>
        <taxon>Embryophyta</taxon>
        <taxon>Tracheophyta</taxon>
        <taxon>Spermatophyta</taxon>
        <taxon>Magnoliopsida</taxon>
        <taxon>eudicotyledons</taxon>
        <taxon>Gunneridae</taxon>
        <taxon>Pentapetalae</taxon>
        <taxon>asterids</taxon>
        <taxon>Ericales</taxon>
        <taxon>Ericaceae</taxon>
        <taxon>Ericoideae</taxon>
        <taxon>Rhodoreae</taxon>
        <taxon>Rhododendron</taxon>
    </lineage>
</organism>
<sequence>MQGPHDLSLSQAEQLDNEHHSGDQSDASSLIPQIGRDNSINCLLRCSRSDYGLVAAVDGGGGALGLGCGGRRRWGSSGVGLWWSPVVVGRLPVVEISDGDSRALSLFSENFERQWRPKGKGFCVREFFYLQNDIVLS</sequence>
<evidence type="ECO:0000256" key="1">
    <source>
        <dbReference type="SAM" id="MobiDB-lite"/>
    </source>
</evidence>
<dbReference type="Proteomes" id="UP000823749">
    <property type="component" value="Chromosome 8"/>
</dbReference>
<protein>
    <submittedName>
        <fullName evidence="2">Uncharacterized protein</fullName>
    </submittedName>
</protein>
<proteinExistence type="predicted"/>
<evidence type="ECO:0000313" key="3">
    <source>
        <dbReference type="Proteomes" id="UP000823749"/>
    </source>
</evidence>
<feature type="region of interest" description="Disordered" evidence="1">
    <location>
        <begin position="1"/>
        <end position="32"/>
    </location>
</feature>
<evidence type="ECO:0000313" key="2">
    <source>
        <dbReference type="EMBL" id="KAG5536539.1"/>
    </source>
</evidence>
<dbReference type="EMBL" id="JACTNZ010000008">
    <property type="protein sequence ID" value="KAG5536539.1"/>
    <property type="molecule type" value="Genomic_DNA"/>
</dbReference>
<dbReference type="AlphaFoldDB" id="A0AAV6JDD8"/>
<comment type="caution">
    <text evidence="2">The sequence shown here is derived from an EMBL/GenBank/DDBJ whole genome shotgun (WGS) entry which is preliminary data.</text>
</comment>
<accession>A0AAV6JDD8</accession>
<name>A0AAV6JDD8_9ERIC</name>
<reference evidence="2" key="1">
    <citation type="submission" date="2020-08" db="EMBL/GenBank/DDBJ databases">
        <title>Plant Genome Project.</title>
        <authorList>
            <person name="Zhang R.-G."/>
        </authorList>
    </citation>
    <scope>NUCLEOTIDE SEQUENCE</scope>
    <source>
        <strain evidence="2">WSP0</strain>
        <tissue evidence="2">Leaf</tissue>
    </source>
</reference>
<gene>
    <name evidence="2" type="ORF">RHGRI_024086</name>
</gene>